<dbReference type="PANTHER" id="PTHR24248:SF125">
    <property type="entry name" value="DOPAMINE D2-LIKE RECEPTOR"/>
    <property type="match status" value="1"/>
</dbReference>
<keyword evidence="5" id="KW-0297">G-protein coupled receptor</keyword>
<sequence>MLSPANQSSANVTILSLHHPHLPQLILVGSTLLSIIIITVLGNVLVMISLSRFKTLRTVSNLLIGNLAVSDFLLATTVLPFSAVYECLGRWMFGRAACNLWLLADVLYCTASIWNICIIALDRYTATLFPLWYRERRSSRQACLYVAAIWFIAAATCTPPLFGWNDLSENYVTHDNFSSVYLCILFQTPSYVVYSACFSFYVPFALTLLLYLQVVFVLKKRLKFIRKRSDNYSAMKPVVDCQPIKTLESGVGFQVPSYEFPQIFCHQAEDQQESADQNFVDLNCSTKSPVTHLSVGPVFTISDQSNNSISVEDVSDVHAVLLTPLSLHEQQQPRTNFSNRISLHVPGGKLTSLAENEAKSESLSPLSSSVLKGHDKHQDVRKASIVDRVKTPLKAENCGENRARKKHKNCAKKYERREMRATLRMAVVIGAFCTMWIGFFTLYLVVGLCQSCKIPRSIEAFVFWLGYSNSAINPFLYAIFNVEFRKAFKKVLGIRTIRKI</sequence>
<evidence type="ECO:0000256" key="5">
    <source>
        <dbReference type="ARBA" id="ARBA00023040"/>
    </source>
</evidence>
<dbReference type="InterPro" id="IPR017452">
    <property type="entry name" value="GPCR_Rhodpsn_7TM"/>
</dbReference>
<dbReference type="PRINTS" id="PR00664">
    <property type="entry name" value="OCTOPAMINER"/>
</dbReference>
<proteinExistence type="evidence at transcript level"/>
<evidence type="ECO:0000256" key="10">
    <source>
        <dbReference type="SAM" id="Phobius"/>
    </source>
</evidence>
<feature type="transmembrane region" description="Helical" evidence="10">
    <location>
        <begin position="422"/>
        <end position="446"/>
    </location>
</feature>
<dbReference type="Gene3D" id="1.20.1070.10">
    <property type="entry name" value="Rhodopsin 7-helix transmembrane proteins"/>
    <property type="match status" value="2"/>
</dbReference>
<keyword evidence="4 10" id="KW-1133">Transmembrane helix</keyword>
<organism evidence="12">
    <name type="scientific">Hirudo verbana</name>
    <dbReference type="NCBI Taxonomy" id="311461"/>
    <lineage>
        <taxon>Eukaryota</taxon>
        <taxon>Metazoa</taxon>
        <taxon>Spiralia</taxon>
        <taxon>Lophotrochozoa</taxon>
        <taxon>Annelida</taxon>
        <taxon>Clitellata</taxon>
        <taxon>Hirudinea</taxon>
        <taxon>Hirudinida</taxon>
        <taxon>Hirudiniformes</taxon>
        <taxon>Hirudinidae</taxon>
        <taxon>Hirudo</taxon>
    </lineage>
</organism>
<dbReference type="PRINTS" id="PR00237">
    <property type="entry name" value="GPCRRHODOPSN"/>
</dbReference>
<feature type="transmembrane region" description="Helical" evidence="10">
    <location>
        <begin position="62"/>
        <end position="81"/>
    </location>
</feature>
<feature type="domain" description="G-protein coupled receptors family 1 profile" evidence="11">
    <location>
        <begin position="42"/>
        <end position="477"/>
    </location>
</feature>
<dbReference type="Pfam" id="PF00001">
    <property type="entry name" value="7tm_1"/>
    <property type="match status" value="1"/>
</dbReference>
<feature type="transmembrane region" description="Helical" evidence="10">
    <location>
        <begin position="25"/>
        <end position="50"/>
    </location>
</feature>
<evidence type="ECO:0000313" key="12">
    <source>
        <dbReference type="EMBL" id="AWJ68182.1"/>
    </source>
</evidence>
<evidence type="ECO:0000256" key="1">
    <source>
        <dbReference type="ARBA" id="ARBA00004651"/>
    </source>
</evidence>
<dbReference type="AlphaFoldDB" id="A0A2S1WLX8"/>
<dbReference type="GO" id="GO:0004989">
    <property type="term" value="F:octopamine receptor activity"/>
    <property type="evidence" value="ECO:0007669"/>
    <property type="project" value="InterPro"/>
</dbReference>
<evidence type="ECO:0000256" key="4">
    <source>
        <dbReference type="ARBA" id="ARBA00022989"/>
    </source>
</evidence>
<dbReference type="SUPFAM" id="SSF81321">
    <property type="entry name" value="Family A G protein-coupled receptor-like"/>
    <property type="match status" value="1"/>
</dbReference>
<dbReference type="InterPro" id="IPR000276">
    <property type="entry name" value="GPCR_Rhodpsn"/>
</dbReference>
<dbReference type="GO" id="GO:0005886">
    <property type="term" value="C:plasma membrane"/>
    <property type="evidence" value="ECO:0007669"/>
    <property type="project" value="UniProtKB-SubCell"/>
</dbReference>
<keyword evidence="6 10" id="KW-0472">Membrane</keyword>
<accession>A0A2S1WLX8</accession>
<dbReference type="CDD" id="cd14967">
    <property type="entry name" value="7tmA_amine_R-like"/>
    <property type="match status" value="1"/>
</dbReference>
<keyword evidence="9" id="KW-0807">Transducer</keyword>
<keyword evidence="7" id="KW-1015">Disulfide bond</keyword>
<dbReference type="EMBL" id="MG973329">
    <property type="protein sequence ID" value="AWJ68182.1"/>
    <property type="molecule type" value="mRNA"/>
</dbReference>
<keyword evidence="2" id="KW-1003">Cell membrane</keyword>
<reference evidence="12" key="1">
    <citation type="submission" date="2018-02" db="EMBL/GenBank/DDBJ databases">
        <title>Hirudo verbana central nervous system transcriptome analysis of ion channel and receptor content.</title>
        <authorList>
            <person name="Northcutt A.J."/>
            <person name="Schulz D.J."/>
            <person name="Mesce K.A."/>
        </authorList>
    </citation>
    <scope>NUCLEOTIDE SEQUENCE</scope>
</reference>
<evidence type="ECO:0000256" key="8">
    <source>
        <dbReference type="ARBA" id="ARBA00023170"/>
    </source>
</evidence>
<evidence type="ECO:0000256" key="6">
    <source>
        <dbReference type="ARBA" id="ARBA00023136"/>
    </source>
</evidence>
<dbReference type="PANTHER" id="PTHR24248">
    <property type="entry name" value="ADRENERGIC RECEPTOR-RELATED G-PROTEIN COUPLED RECEPTOR"/>
    <property type="match status" value="1"/>
</dbReference>
<feature type="transmembrane region" description="Helical" evidence="10">
    <location>
        <begin position="142"/>
        <end position="162"/>
    </location>
</feature>
<feature type="transmembrane region" description="Helical" evidence="10">
    <location>
        <begin position="461"/>
        <end position="480"/>
    </location>
</feature>
<dbReference type="GO" id="GO:0045202">
    <property type="term" value="C:synapse"/>
    <property type="evidence" value="ECO:0007669"/>
    <property type="project" value="GOC"/>
</dbReference>
<keyword evidence="8 12" id="KW-0675">Receptor</keyword>
<name>A0A2S1WLX8_9ANNE</name>
<dbReference type="GO" id="GO:0001591">
    <property type="term" value="F:dopamine neurotransmitter receptor activity, coupled via Gi/Go"/>
    <property type="evidence" value="ECO:0007669"/>
    <property type="project" value="TreeGrafter"/>
</dbReference>
<evidence type="ECO:0000256" key="9">
    <source>
        <dbReference type="ARBA" id="ARBA00023224"/>
    </source>
</evidence>
<evidence type="ECO:0000256" key="2">
    <source>
        <dbReference type="ARBA" id="ARBA00022475"/>
    </source>
</evidence>
<evidence type="ECO:0000256" key="3">
    <source>
        <dbReference type="ARBA" id="ARBA00022692"/>
    </source>
</evidence>
<protein>
    <submittedName>
        <fullName evidence="12">Putative octopamine receptor 2</fullName>
    </submittedName>
</protein>
<feature type="transmembrane region" description="Helical" evidence="10">
    <location>
        <begin position="101"/>
        <end position="121"/>
    </location>
</feature>
<evidence type="ECO:0000256" key="7">
    <source>
        <dbReference type="ARBA" id="ARBA00023157"/>
    </source>
</evidence>
<dbReference type="PROSITE" id="PS50262">
    <property type="entry name" value="G_PROTEIN_RECEP_F1_2"/>
    <property type="match status" value="1"/>
</dbReference>
<comment type="subcellular location">
    <subcellularLocation>
        <location evidence="1">Cell membrane</location>
        <topology evidence="1">Multi-pass membrane protein</topology>
    </subcellularLocation>
</comment>
<evidence type="ECO:0000259" key="11">
    <source>
        <dbReference type="PROSITE" id="PS50262"/>
    </source>
</evidence>
<keyword evidence="3 10" id="KW-0812">Transmembrane</keyword>
<feature type="transmembrane region" description="Helical" evidence="10">
    <location>
        <begin position="191"/>
        <end position="218"/>
    </location>
</feature>
<dbReference type="SMART" id="SM01381">
    <property type="entry name" value="7TM_GPCR_Srsx"/>
    <property type="match status" value="1"/>
</dbReference>
<dbReference type="InterPro" id="IPR002002">
    <property type="entry name" value="Octopmn_rcpt"/>
</dbReference>